<evidence type="ECO:0000313" key="1">
    <source>
        <dbReference type="EMBL" id="EKC70345.1"/>
    </source>
</evidence>
<sequence length="23" mass="2605">MIAAIAWNLFTWWKGIPSSSSHT</sequence>
<proteinExistence type="predicted"/>
<dbReference type="EMBL" id="AJWY01005176">
    <property type="protein sequence ID" value="EKC70345.1"/>
    <property type="molecule type" value="Genomic_DNA"/>
</dbReference>
<name>K1TVW5_9ZZZZ</name>
<dbReference type="AlphaFoldDB" id="K1TVW5"/>
<gene>
    <name evidence="1" type="ORF">LEA_07830</name>
</gene>
<organism evidence="1">
    <name type="scientific">human gut metagenome</name>
    <dbReference type="NCBI Taxonomy" id="408170"/>
    <lineage>
        <taxon>unclassified sequences</taxon>
        <taxon>metagenomes</taxon>
        <taxon>organismal metagenomes</taxon>
    </lineage>
</organism>
<accession>K1TVW5</accession>
<feature type="non-terminal residue" evidence="1">
    <location>
        <position position="23"/>
    </location>
</feature>
<reference evidence="1" key="1">
    <citation type="journal article" date="2013" name="Environ. Microbiol.">
        <title>Microbiota from the distal guts of lean and obese adolescents exhibit partial functional redundancy besides clear differences in community structure.</title>
        <authorList>
            <person name="Ferrer M."/>
            <person name="Ruiz A."/>
            <person name="Lanza F."/>
            <person name="Haange S.B."/>
            <person name="Oberbach A."/>
            <person name="Till H."/>
            <person name="Bargiela R."/>
            <person name="Campoy C."/>
            <person name="Segura M.T."/>
            <person name="Richter M."/>
            <person name="von Bergen M."/>
            <person name="Seifert J."/>
            <person name="Suarez A."/>
        </authorList>
    </citation>
    <scope>NUCLEOTIDE SEQUENCE</scope>
</reference>
<comment type="caution">
    <text evidence="1">The sequence shown here is derived from an EMBL/GenBank/DDBJ whole genome shotgun (WGS) entry which is preliminary data.</text>
</comment>
<protein>
    <submittedName>
        <fullName evidence="1">Uncharacterized protein</fullName>
    </submittedName>
</protein>